<dbReference type="PANTHER" id="PTHR40036:SF1">
    <property type="entry name" value="MACROCIN O-METHYLTRANSFERASE"/>
    <property type="match status" value="1"/>
</dbReference>
<keyword evidence="1" id="KW-0808">Transferase</keyword>
<sequence>MNKEAIINRMFEKFLDSKQIVLFGAGRRGKEVANIIKKDKLGEIAFFIDNSIALNNIDDIHIYKGEKLLNLDKQKYKIIICTDLIDIYEEIKNELVNLEYKENEDFISSKILRSELISNKDNPYEDYDIISTYAPWLSDMKFLNCFNKIRKNTLVDIYRCYELWTLVEQASKLKEGIFLEIGVWRGGTGTLIAKKAQLEGLKENVYLCDTFTGVVKATDKDQIYVGGEHSDTSQEYVKKLVDKLELKNIKILKGIFPDETGFEIDEKIRFCHIDVDVYKSAKDVVRFIWGNMINGGIIVFDDYGFKTCTGITTLINELKNDKDKIVVENLNGHAVIIKIG</sequence>
<protein>
    <submittedName>
        <fullName evidence="1">TylF/MycF/NovP-related O-methyltransferase</fullName>
        <ecNumber evidence="1">2.1.1.-</ecNumber>
    </submittedName>
</protein>
<comment type="caution">
    <text evidence="1">The sequence shown here is derived from an EMBL/GenBank/DDBJ whole genome shotgun (WGS) entry which is preliminary data.</text>
</comment>
<proteinExistence type="predicted"/>
<keyword evidence="2" id="KW-1185">Reference proteome</keyword>
<dbReference type="InterPro" id="IPR008884">
    <property type="entry name" value="TylF_MeTrfase"/>
</dbReference>
<accession>A0ABT7EB14</accession>
<dbReference type="SUPFAM" id="SSF53335">
    <property type="entry name" value="S-adenosyl-L-methionine-dependent methyltransferases"/>
    <property type="match status" value="1"/>
</dbReference>
<evidence type="ECO:0000313" key="2">
    <source>
        <dbReference type="Proteomes" id="UP001301012"/>
    </source>
</evidence>
<name>A0ABT7EB14_9FIRM</name>
<dbReference type="Gene3D" id="3.40.50.150">
    <property type="entry name" value="Vaccinia Virus protein VP39"/>
    <property type="match status" value="1"/>
</dbReference>
<dbReference type="RefSeq" id="WP_284131654.1">
    <property type="nucleotide sequence ID" value="NZ_JASKYM010000001.1"/>
</dbReference>
<dbReference type="PANTHER" id="PTHR40036">
    <property type="entry name" value="MACROCIN O-METHYLTRANSFERASE"/>
    <property type="match status" value="1"/>
</dbReference>
<dbReference type="GO" id="GO:0032259">
    <property type="term" value="P:methylation"/>
    <property type="evidence" value="ECO:0007669"/>
    <property type="project" value="UniProtKB-KW"/>
</dbReference>
<dbReference type="GO" id="GO:0008168">
    <property type="term" value="F:methyltransferase activity"/>
    <property type="evidence" value="ECO:0007669"/>
    <property type="project" value="UniProtKB-KW"/>
</dbReference>
<reference evidence="1 2" key="1">
    <citation type="submission" date="2023-05" db="EMBL/GenBank/DDBJ databases">
        <title>Rombocin, a short stable natural nisin variant, displays selective antimicrobial activity against Listeria monocytogenes and employs dual mode of action to kill target bacterial strains.</title>
        <authorList>
            <person name="Wambui J."/>
            <person name="Stephan R."/>
            <person name="Kuipers O.P."/>
        </authorList>
    </citation>
    <scope>NUCLEOTIDE SEQUENCE [LARGE SCALE GENOMIC DNA]</scope>
    <source>
        <strain evidence="1 2">RC002</strain>
    </source>
</reference>
<evidence type="ECO:0000313" key="1">
    <source>
        <dbReference type="EMBL" id="MDK2562690.1"/>
    </source>
</evidence>
<dbReference type="EMBL" id="JASKYM010000001">
    <property type="protein sequence ID" value="MDK2562690.1"/>
    <property type="molecule type" value="Genomic_DNA"/>
</dbReference>
<organism evidence="1 2">
    <name type="scientific">Romboutsia sedimentorum</name>
    <dbReference type="NCBI Taxonomy" id="1368474"/>
    <lineage>
        <taxon>Bacteria</taxon>
        <taxon>Bacillati</taxon>
        <taxon>Bacillota</taxon>
        <taxon>Clostridia</taxon>
        <taxon>Peptostreptococcales</taxon>
        <taxon>Peptostreptococcaceae</taxon>
        <taxon>Romboutsia</taxon>
    </lineage>
</organism>
<keyword evidence="1" id="KW-0489">Methyltransferase</keyword>
<gene>
    <name evidence="1" type="ORF">QOZ84_03940</name>
</gene>
<dbReference type="Pfam" id="PF05711">
    <property type="entry name" value="TylF"/>
    <property type="match status" value="1"/>
</dbReference>
<dbReference type="EC" id="2.1.1.-" evidence="1"/>
<dbReference type="Proteomes" id="UP001301012">
    <property type="component" value="Unassembled WGS sequence"/>
</dbReference>
<dbReference type="InterPro" id="IPR029063">
    <property type="entry name" value="SAM-dependent_MTases_sf"/>
</dbReference>
<dbReference type="Gene3D" id="3.40.50.20">
    <property type="match status" value="1"/>
</dbReference>